<sequence length="129" mass="13860">MKKIGFILVLSLVLTISLGLVETNNVHADSIKNTMNDIKSSGSVIDKSGDAKGQIMGIVKDVFDIAMIVVTGIVLVSGIMTGAQLSGAGDNPQRKAQLKNKLYWHIGGLIFLANYLAFFSFISDNVNIF</sequence>
<reference evidence="2 3" key="1">
    <citation type="submission" date="2018-08" db="EMBL/GenBank/DDBJ databases">
        <title>Murine metabolic-syndrome-specific gut microbial biobank.</title>
        <authorList>
            <person name="Liu C."/>
        </authorList>
    </citation>
    <scope>NUCLEOTIDE SEQUENCE [LARGE SCALE GENOMIC DNA]</scope>
    <source>
        <strain evidence="2 3">583</strain>
    </source>
</reference>
<dbReference type="RefSeq" id="WP_160198071.1">
    <property type="nucleotide sequence ID" value="NZ_QXXA01000013.1"/>
</dbReference>
<keyword evidence="1" id="KW-0472">Membrane</keyword>
<name>A0A845QZ66_9CLOT</name>
<keyword evidence="1" id="KW-0812">Transmembrane</keyword>
<evidence type="ECO:0000313" key="3">
    <source>
        <dbReference type="Proteomes" id="UP000467132"/>
    </source>
</evidence>
<organism evidence="2 3">
    <name type="scientific">Senegalia massiliensis</name>
    <dbReference type="NCBI Taxonomy" id="1720316"/>
    <lineage>
        <taxon>Bacteria</taxon>
        <taxon>Bacillati</taxon>
        <taxon>Bacillota</taxon>
        <taxon>Clostridia</taxon>
        <taxon>Eubacteriales</taxon>
        <taxon>Clostridiaceae</taxon>
        <taxon>Senegalia</taxon>
    </lineage>
</organism>
<proteinExistence type="predicted"/>
<keyword evidence="3" id="KW-1185">Reference proteome</keyword>
<feature type="transmembrane region" description="Helical" evidence="1">
    <location>
        <begin position="102"/>
        <end position="122"/>
    </location>
</feature>
<protein>
    <submittedName>
        <fullName evidence="2">Uncharacterized protein</fullName>
    </submittedName>
</protein>
<comment type="caution">
    <text evidence="2">The sequence shown here is derived from an EMBL/GenBank/DDBJ whole genome shotgun (WGS) entry which is preliminary data.</text>
</comment>
<gene>
    <name evidence="2" type="ORF">D3Z33_12135</name>
</gene>
<evidence type="ECO:0000313" key="2">
    <source>
        <dbReference type="EMBL" id="NBI07601.1"/>
    </source>
</evidence>
<dbReference type="EMBL" id="QXXA01000013">
    <property type="protein sequence ID" value="NBI07601.1"/>
    <property type="molecule type" value="Genomic_DNA"/>
</dbReference>
<dbReference type="AlphaFoldDB" id="A0A845QZ66"/>
<evidence type="ECO:0000256" key="1">
    <source>
        <dbReference type="SAM" id="Phobius"/>
    </source>
</evidence>
<feature type="transmembrane region" description="Helical" evidence="1">
    <location>
        <begin position="62"/>
        <end position="81"/>
    </location>
</feature>
<dbReference type="Proteomes" id="UP000467132">
    <property type="component" value="Unassembled WGS sequence"/>
</dbReference>
<keyword evidence="1" id="KW-1133">Transmembrane helix</keyword>
<accession>A0A845QZ66</accession>